<organism evidence="2 3">
    <name type="scientific">Sclerotinia trifoliorum</name>
    <dbReference type="NCBI Taxonomy" id="28548"/>
    <lineage>
        <taxon>Eukaryota</taxon>
        <taxon>Fungi</taxon>
        <taxon>Dikarya</taxon>
        <taxon>Ascomycota</taxon>
        <taxon>Pezizomycotina</taxon>
        <taxon>Leotiomycetes</taxon>
        <taxon>Helotiales</taxon>
        <taxon>Sclerotiniaceae</taxon>
        <taxon>Sclerotinia</taxon>
    </lineage>
</organism>
<dbReference type="AlphaFoldDB" id="A0A8H2ZUN6"/>
<sequence length="118" mass="13692">MKVTAGLEHKGWHECTQPRIPCIFMTILIFTNDIQPHNITHITLITKKQQVNMNALMEVIMFAFFAATFGRFLDWMLDRAQRRVEDEPVTYVTICIHYFIVVDLPEPEAPNQSPAETD</sequence>
<feature type="transmembrane region" description="Helical" evidence="1">
    <location>
        <begin position="55"/>
        <end position="73"/>
    </location>
</feature>
<keyword evidence="1" id="KW-0472">Membrane</keyword>
<proteinExistence type="predicted"/>
<dbReference type="Proteomes" id="UP000624404">
    <property type="component" value="Unassembled WGS sequence"/>
</dbReference>
<comment type="caution">
    <text evidence="2">The sequence shown here is derived from an EMBL/GenBank/DDBJ whole genome shotgun (WGS) entry which is preliminary data.</text>
</comment>
<reference evidence="2" key="1">
    <citation type="submission" date="2020-10" db="EMBL/GenBank/DDBJ databases">
        <authorList>
            <person name="Kusch S."/>
        </authorList>
    </citation>
    <scope>NUCLEOTIDE SEQUENCE</scope>
    <source>
        <strain evidence="2">SwB9</strain>
    </source>
</reference>
<keyword evidence="1" id="KW-1133">Transmembrane helix</keyword>
<accession>A0A8H2ZUN6</accession>
<dbReference type="OrthoDB" id="10306755at2759"/>
<name>A0A8H2ZUN6_9HELO</name>
<gene>
    <name evidence="2" type="ORF">SCLTRI_LOCUS6807</name>
</gene>
<dbReference type="EMBL" id="CAJHIA010000024">
    <property type="protein sequence ID" value="CAD6447015.1"/>
    <property type="molecule type" value="Genomic_DNA"/>
</dbReference>
<protein>
    <submittedName>
        <fullName evidence="2">E0fa097f-7afe-4444-9826-8a50b0b74b5f-CDS</fullName>
    </submittedName>
</protein>
<evidence type="ECO:0000313" key="2">
    <source>
        <dbReference type="EMBL" id="CAD6447015.1"/>
    </source>
</evidence>
<evidence type="ECO:0000313" key="3">
    <source>
        <dbReference type="Proteomes" id="UP000624404"/>
    </source>
</evidence>
<keyword evidence="3" id="KW-1185">Reference proteome</keyword>
<evidence type="ECO:0000256" key="1">
    <source>
        <dbReference type="SAM" id="Phobius"/>
    </source>
</evidence>
<keyword evidence="1" id="KW-0812">Transmembrane</keyword>